<dbReference type="EMBL" id="BTSX01000005">
    <property type="protein sequence ID" value="GMT01449.1"/>
    <property type="molecule type" value="Genomic_DNA"/>
</dbReference>
<protein>
    <recommendedName>
        <fullName evidence="9">HTH psq-type domain-containing protein</fullName>
    </recommendedName>
</protein>
<dbReference type="PANTHER" id="PTHR11245">
    <property type="entry name" value="STANNIOCALCIN"/>
    <property type="match status" value="1"/>
</dbReference>
<dbReference type="Proteomes" id="UP001432027">
    <property type="component" value="Unassembled WGS sequence"/>
</dbReference>
<dbReference type="AlphaFoldDB" id="A0AAV5U5R6"/>
<evidence type="ECO:0000256" key="1">
    <source>
        <dbReference type="ARBA" id="ARBA00008693"/>
    </source>
</evidence>
<evidence type="ECO:0000256" key="2">
    <source>
        <dbReference type="ARBA" id="ARBA00011748"/>
    </source>
</evidence>
<evidence type="ECO:0000313" key="8">
    <source>
        <dbReference type="Proteomes" id="UP001432027"/>
    </source>
</evidence>
<reference evidence="7" key="1">
    <citation type="submission" date="2023-10" db="EMBL/GenBank/DDBJ databases">
        <title>Genome assembly of Pristionchus species.</title>
        <authorList>
            <person name="Yoshida K."/>
            <person name="Sommer R.J."/>
        </authorList>
    </citation>
    <scope>NUCLEOTIDE SEQUENCE</scope>
    <source>
        <strain evidence="7">RS0144</strain>
    </source>
</reference>
<feature type="region of interest" description="Disordered" evidence="5">
    <location>
        <begin position="1"/>
        <end position="27"/>
    </location>
</feature>
<keyword evidence="4" id="KW-1015">Disulfide bond</keyword>
<comment type="caution">
    <text evidence="7">The sequence shown here is derived from an EMBL/GenBank/DDBJ whole genome shotgun (WGS) entry which is preliminary data.</text>
</comment>
<proteinExistence type="inferred from homology"/>
<evidence type="ECO:0000256" key="4">
    <source>
        <dbReference type="ARBA" id="ARBA00023157"/>
    </source>
</evidence>
<dbReference type="EMBL" id="BTSX01000005">
    <property type="protein sequence ID" value="GMT01442.1"/>
    <property type="molecule type" value="Genomic_DNA"/>
</dbReference>
<evidence type="ECO:0000313" key="6">
    <source>
        <dbReference type="EMBL" id="GMT01442.1"/>
    </source>
</evidence>
<feature type="non-terminal residue" evidence="7">
    <location>
        <position position="131"/>
    </location>
</feature>
<dbReference type="InterPro" id="IPR004978">
    <property type="entry name" value="Stanniocalcin"/>
</dbReference>
<evidence type="ECO:0000313" key="7">
    <source>
        <dbReference type="EMBL" id="GMT01449.1"/>
    </source>
</evidence>
<keyword evidence="8" id="KW-1185">Reference proteome</keyword>
<sequence>EEEESQSIKSPEDQDHAYTFESEDPLNPLDTKRIQTIRDVISAIMVQCKYKEEWKKKLKSAVYSKKYFSVCIGDSTILAASDKYNVPRSTLHSLVQNARLSLGRILPPQVDFDVVQIFKRTTIKNLIQQRI</sequence>
<dbReference type="GO" id="GO:0006874">
    <property type="term" value="P:intracellular calcium ion homeostasis"/>
    <property type="evidence" value="ECO:0007669"/>
    <property type="project" value="TreeGrafter"/>
</dbReference>
<accession>A0AAV5U5R6</accession>
<gene>
    <name evidence="6" type="ORF">PENTCL1PPCAC_23616</name>
    <name evidence="7" type="ORF">PENTCL1PPCAC_23623</name>
</gene>
<dbReference type="GO" id="GO:0005179">
    <property type="term" value="F:hormone activity"/>
    <property type="evidence" value="ECO:0007669"/>
    <property type="project" value="UniProtKB-KW"/>
</dbReference>
<dbReference type="PANTHER" id="PTHR11245:SF6">
    <property type="entry name" value="DUF19 DOMAIN-CONTAINING PROTEIN"/>
    <property type="match status" value="1"/>
</dbReference>
<evidence type="ECO:0000256" key="3">
    <source>
        <dbReference type="ARBA" id="ARBA00022702"/>
    </source>
</evidence>
<comment type="subunit">
    <text evidence="2">Homodimer; disulfide-linked.</text>
</comment>
<evidence type="ECO:0008006" key="9">
    <source>
        <dbReference type="Google" id="ProtNLM"/>
    </source>
</evidence>
<name>A0AAV5U5R6_9BILA</name>
<feature type="non-terminal residue" evidence="7">
    <location>
        <position position="1"/>
    </location>
</feature>
<keyword evidence="3" id="KW-0372">Hormone</keyword>
<dbReference type="GO" id="GO:0005615">
    <property type="term" value="C:extracellular space"/>
    <property type="evidence" value="ECO:0007669"/>
    <property type="project" value="TreeGrafter"/>
</dbReference>
<evidence type="ECO:0000256" key="5">
    <source>
        <dbReference type="SAM" id="MobiDB-lite"/>
    </source>
</evidence>
<comment type="similarity">
    <text evidence="1">Belongs to the stanniocalcin family.</text>
</comment>
<organism evidence="7 8">
    <name type="scientific">Pristionchus entomophagus</name>
    <dbReference type="NCBI Taxonomy" id="358040"/>
    <lineage>
        <taxon>Eukaryota</taxon>
        <taxon>Metazoa</taxon>
        <taxon>Ecdysozoa</taxon>
        <taxon>Nematoda</taxon>
        <taxon>Chromadorea</taxon>
        <taxon>Rhabditida</taxon>
        <taxon>Rhabditina</taxon>
        <taxon>Diplogasteromorpha</taxon>
        <taxon>Diplogasteroidea</taxon>
        <taxon>Neodiplogasteridae</taxon>
        <taxon>Pristionchus</taxon>
    </lineage>
</organism>